<dbReference type="Pfam" id="PF08241">
    <property type="entry name" value="Methyltransf_11"/>
    <property type="match status" value="1"/>
</dbReference>
<feature type="domain" description="Methyltransferase type 11" evidence="2">
    <location>
        <begin position="50"/>
        <end position="144"/>
    </location>
</feature>
<proteinExistence type="predicted"/>
<gene>
    <name evidence="3" type="ORF">GCM10007053_21960</name>
</gene>
<dbReference type="InterPro" id="IPR029063">
    <property type="entry name" value="SAM-dependent_MTases_sf"/>
</dbReference>
<sequence length="301" mass="31791">MTSTDNPWSLYWQAGHGDSCVATASAADQAYVARIWRVWAKLLPKSARVLDLATGNGAVPRALLIDQPDLRITGVDLADIAPAALLQKHPELAPVALQGGVDVCQLPFPDASFEGVTSQFGIEYADLGTALPEALRVLAPGGQLRCLMHHADSAVVSPAKPIVEEIDALQSDRGPLSVLNAVLAGRAGSDELEAAGRTYLDSSAVKTRHISGQIFQGIGQIMQRLPQQPGEAGSLASTMQSRLDAEKQRLQQLQSAALDERSASAAADALTRAGARDVSVKVIKLPGDDNALLGWQLDALR</sequence>
<feature type="coiled-coil region" evidence="1">
    <location>
        <begin position="236"/>
        <end position="263"/>
    </location>
</feature>
<reference evidence="3" key="2">
    <citation type="submission" date="2020-09" db="EMBL/GenBank/DDBJ databases">
        <authorList>
            <person name="Sun Q."/>
            <person name="Kim S."/>
        </authorList>
    </citation>
    <scope>NUCLEOTIDE SEQUENCE</scope>
    <source>
        <strain evidence="3">KCTC 23430</strain>
    </source>
</reference>
<name>A0A918XKW5_9GAMM</name>
<evidence type="ECO:0000313" key="4">
    <source>
        <dbReference type="Proteomes" id="UP000644693"/>
    </source>
</evidence>
<keyword evidence="1" id="KW-0175">Coiled coil</keyword>
<dbReference type="CDD" id="cd02440">
    <property type="entry name" value="AdoMet_MTases"/>
    <property type="match status" value="1"/>
</dbReference>
<evidence type="ECO:0000313" key="3">
    <source>
        <dbReference type="EMBL" id="GHD35268.1"/>
    </source>
</evidence>
<reference evidence="3" key="1">
    <citation type="journal article" date="2014" name="Int. J. Syst. Evol. Microbiol.">
        <title>Complete genome sequence of Corynebacterium casei LMG S-19264T (=DSM 44701T), isolated from a smear-ripened cheese.</title>
        <authorList>
            <consortium name="US DOE Joint Genome Institute (JGI-PGF)"/>
            <person name="Walter F."/>
            <person name="Albersmeier A."/>
            <person name="Kalinowski J."/>
            <person name="Ruckert C."/>
        </authorList>
    </citation>
    <scope>NUCLEOTIDE SEQUENCE</scope>
    <source>
        <strain evidence="3">KCTC 23430</strain>
    </source>
</reference>
<dbReference type="GO" id="GO:0008757">
    <property type="term" value="F:S-adenosylmethionine-dependent methyltransferase activity"/>
    <property type="evidence" value="ECO:0007669"/>
    <property type="project" value="InterPro"/>
</dbReference>
<protein>
    <recommendedName>
        <fullName evidence="2">Methyltransferase type 11 domain-containing protein</fullName>
    </recommendedName>
</protein>
<comment type="caution">
    <text evidence="3">The sequence shown here is derived from an EMBL/GenBank/DDBJ whole genome shotgun (WGS) entry which is preliminary data.</text>
</comment>
<dbReference type="PANTHER" id="PTHR43591">
    <property type="entry name" value="METHYLTRANSFERASE"/>
    <property type="match status" value="1"/>
</dbReference>
<accession>A0A918XKW5</accession>
<dbReference type="PANTHER" id="PTHR43591:SF24">
    <property type="entry name" value="2-METHOXY-6-POLYPRENYL-1,4-BENZOQUINOL METHYLASE, MITOCHONDRIAL"/>
    <property type="match status" value="1"/>
</dbReference>
<evidence type="ECO:0000256" key="1">
    <source>
        <dbReference type="SAM" id="Coils"/>
    </source>
</evidence>
<dbReference type="SUPFAM" id="SSF53335">
    <property type="entry name" value="S-adenosyl-L-methionine-dependent methyltransferases"/>
    <property type="match status" value="1"/>
</dbReference>
<dbReference type="Gene3D" id="3.40.50.150">
    <property type="entry name" value="Vaccinia Virus protein VP39"/>
    <property type="match status" value="1"/>
</dbReference>
<dbReference type="RefSeq" id="WP_189477847.1">
    <property type="nucleotide sequence ID" value="NZ_BMYM01000002.1"/>
</dbReference>
<dbReference type="EMBL" id="BMYM01000002">
    <property type="protein sequence ID" value="GHD35268.1"/>
    <property type="molecule type" value="Genomic_DNA"/>
</dbReference>
<dbReference type="InterPro" id="IPR013216">
    <property type="entry name" value="Methyltransf_11"/>
</dbReference>
<keyword evidence="4" id="KW-1185">Reference proteome</keyword>
<dbReference type="Proteomes" id="UP000644693">
    <property type="component" value="Unassembled WGS sequence"/>
</dbReference>
<evidence type="ECO:0000259" key="2">
    <source>
        <dbReference type="Pfam" id="PF08241"/>
    </source>
</evidence>
<organism evidence="3 4">
    <name type="scientific">Parahalioglobus pacificus</name>
    <dbReference type="NCBI Taxonomy" id="930806"/>
    <lineage>
        <taxon>Bacteria</taxon>
        <taxon>Pseudomonadati</taxon>
        <taxon>Pseudomonadota</taxon>
        <taxon>Gammaproteobacteria</taxon>
        <taxon>Cellvibrionales</taxon>
        <taxon>Halieaceae</taxon>
        <taxon>Parahalioglobus</taxon>
    </lineage>
</organism>
<dbReference type="AlphaFoldDB" id="A0A918XKW5"/>